<dbReference type="InterPro" id="IPR009081">
    <property type="entry name" value="PP-bd_ACP"/>
</dbReference>
<dbReference type="Gene3D" id="3.30.559.30">
    <property type="entry name" value="Nonribosomal peptide synthetase, condensation domain"/>
    <property type="match status" value="1"/>
</dbReference>
<dbReference type="Proteomes" id="UP000257039">
    <property type="component" value="Unassembled WGS sequence"/>
</dbReference>
<accession>A0A4P9VL66</accession>
<dbReference type="Gene3D" id="3.30.559.10">
    <property type="entry name" value="Chloramphenicol acetyltransferase-like domain"/>
    <property type="match status" value="1"/>
</dbReference>
<dbReference type="GO" id="GO:0005829">
    <property type="term" value="C:cytosol"/>
    <property type="evidence" value="ECO:0007669"/>
    <property type="project" value="TreeGrafter"/>
</dbReference>
<dbReference type="Gene3D" id="3.30.300.30">
    <property type="match status" value="1"/>
</dbReference>
<dbReference type="SUPFAM" id="SSF53474">
    <property type="entry name" value="alpha/beta-Hydrolases"/>
    <property type="match status" value="1"/>
</dbReference>
<dbReference type="InterPro" id="IPR006162">
    <property type="entry name" value="Ppantetheine_attach_site"/>
</dbReference>
<dbReference type="InterPro" id="IPR001242">
    <property type="entry name" value="Condensation_dom"/>
</dbReference>
<evidence type="ECO:0000256" key="2">
    <source>
        <dbReference type="ARBA" id="ARBA00022450"/>
    </source>
</evidence>
<dbReference type="PANTHER" id="PTHR45527:SF1">
    <property type="entry name" value="FATTY ACID SYNTHASE"/>
    <property type="match status" value="1"/>
</dbReference>
<dbReference type="PROSITE" id="PS00455">
    <property type="entry name" value="AMP_BINDING"/>
    <property type="match status" value="1"/>
</dbReference>
<name>A0A4P9VL66_9GAMM</name>
<dbReference type="InterPro" id="IPR025110">
    <property type="entry name" value="AMP-bd_C"/>
</dbReference>
<dbReference type="GO" id="GO:0009366">
    <property type="term" value="C:enterobactin synthetase complex"/>
    <property type="evidence" value="ECO:0007669"/>
    <property type="project" value="TreeGrafter"/>
</dbReference>
<dbReference type="SUPFAM" id="SSF52777">
    <property type="entry name" value="CoA-dependent acyltransferases"/>
    <property type="match status" value="2"/>
</dbReference>
<dbReference type="PROSITE" id="PS00012">
    <property type="entry name" value="PHOSPHOPANTETHEINE"/>
    <property type="match status" value="1"/>
</dbReference>
<dbReference type="NCBIfam" id="TIGR01733">
    <property type="entry name" value="AA-adenyl-dom"/>
    <property type="match status" value="1"/>
</dbReference>
<dbReference type="SUPFAM" id="SSF56801">
    <property type="entry name" value="Acetyl-CoA synthetase-like"/>
    <property type="match status" value="1"/>
</dbReference>
<dbReference type="FunFam" id="3.40.50.980:FF:000002">
    <property type="entry name" value="Enterobactin synthetase component F"/>
    <property type="match status" value="1"/>
</dbReference>
<gene>
    <name evidence="5" type="ORF">B9G39_11515</name>
</gene>
<dbReference type="InterPro" id="IPR020845">
    <property type="entry name" value="AMP-binding_CS"/>
</dbReference>
<dbReference type="InterPro" id="IPR023213">
    <property type="entry name" value="CAT-like_dom_sf"/>
</dbReference>
<dbReference type="SUPFAM" id="SSF47336">
    <property type="entry name" value="ACP-like"/>
    <property type="match status" value="1"/>
</dbReference>
<dbReference type="CDD" id="cd05930">
    <property type="entry name" value="A_NRPS"/>
    <property type="match status" value="1"/>
</dbReference>
<dbReference type="InterPro" id="IPR020806">
    <property type="entry name" value="PKS_PP-bd"/>
</dbReference>
<dbReference type="Pfam" id="PF00668">
    <property type="entry name" value="Condensation"/>
    <property type="match status" value="1"/>
</dbReference>
<keyword evidence="2" id="KW-0596">Phosphopantetheine</keyword>
<dbReference type="InterPro" id="IPR036736">
    <property type="entry name" value="ACP-like_sf"/>
</dbReference>
<evidence type="ECO:0000256" key="1">
    <source>
        <dbReference type="ARBA" id="ARBA00001957"/>
    </source>
</evidence>
<dbReference type="FunFam" id="3.40.50.980:FF:000001">
    <property type="entry name" value="Non-ribosomal peptide synthetase"/>
    <property type="match status" value="1"/>
</dbReference>
<dbReference type="PROSITE" id="PS50075">
    <property type="entry name" value="CARRIER"/>
    <property type="match status" value="1"/>
</dbReference>
<dbReference type="Pfam" id="PF00975">
    <property type="entry name" value="Thioesterase"/>
    <property type="match status" value="1"/>
</dbReference>
<dbReference type="InterPro" id="IPR010071">
    <property type="entry name" value="AA_adenyl_dom"/>
</dbReference>
<dbReference type="Gene3D" id="2.30.38.10">
    <property type="entry name" value="Luciferase, Domain 3"/>
    <property type="match status" value="1"/>
</dbReference>
<organism evidence="5 6">
    <name type="scientific">Zooshikella ganghwensis</name>
    <dbReference type="NCBI Taxonomy" id="202772"/>
    <lineage>
        <taxon>Bacteria</taxon>
        <taxon>Pseudomonadati</taxon>
        <taxon>Pseudomonadota</taxon>
        <taxon>Gammaproteobacteria</taxon>
        <taxon>Oceanospirillales</taxon>
        <taxon>Zooshikellaceae</taxon>
        <taxon>Zooshikella</taxon>
    </lineage>
</organism>
<dbReference type="GO" id="GO:0031177">
    <property type="term" value="F:phosphopantetheine binding"/>
    <property type="evidence" value="ECO:0007669"/>
    <property type="project" value="InterPro"/>
</dbReference>
<dbReference type="GO" id="GO:0009239">
    <property type="term" value="P:enterobactin biosynthetic process"/>
    <property type="evidence" value="ECO:0007669"/>
    <property type="project" value="TreeGrafter"/>
</dbReference>
<dbReference type="SMART" id="SM00823">
    <property type="entry name" value="PKS_PP"/>
    <property type="match status" value="1"/>
</dbReference>
<comment type="caution">
    <text evidence="5">The sequence shown here is derived from an EMBL/GenBank/DDBJ whole genome shotgun (WGS) entry which is preliminary data.</text>
</comment>
<comment type="cofactor">
    <cofactor evidence="1">
        <name>pantetheine 4'-phosphate</name>
        <dbReference type="ChEBI" id="CHEBI:47942"/>
    </cofactor>
</comment>
<dbReference type="Gene3D" id="3.40.50.1820">
    <property type="entry name" value="alpha/beta hydrolase"/>
    <property type="match status" value="1"/>
</dbReference>
<evidence type="ECO:0000313" key="6">
    <source>
        <dbReference type="Proteomes" id="UP000257039"/>
    </source>
</evidence>
<dbReference type="Gene3D" id="3.40.50.980">
    <property type="match status" value="2"/>
</dbReference>
<evidence type="ECO:0000256" key="3">
    <source>
        <dbReference type="ARBA" id="ARBA00022553"/>
    </source>
</evidence>
<dbReference type="Pfam" id="PF00550">
    <property type="entry name" value="PP-binding"/>
    <property type="match status" value="1"/>
</dbReference>
<dbReference type="PANTHER" id="PTHR45527">
    <property type="entry name" value="NONRIBOSOMAL PEPTIDE SYNTHETASE"/>
    <property type="match status" value="1"/>
</dbReference>
<dbReference type="Pfam" id="PF13193">
    <property type="entry name" value="AMP-binding_C"/>
    <property type="match status" value="1"/>
</dbReference>
<dbReference type="EMBL" id="NDXW01000001">
    <property type="protein sequence ID" value="RDH44023.1"/>
    <property type="molecule type" value="Genomic_DNA"/>
</dbReference>
<dbReference type="FunFam" id="3.40.50.12780:FF:000012">
    <property type="entry name" value="Non-ribosomal peptide synthetase"/>
    <property type="match status" value="1"/>
</dbReference>
<keyword evidence="6" id="KW-1185">Reference proteome</keyword>
<evidence type="ECO:0000313" key="5">
    <source>
        <dbReference type="EMBL" id="RDH44023.1"/>
    </source>
</evidence>
<dbReference type="InterPro" id="IPR029058">
    <property type="entry name" value="AB_hydrolase_fold"/>
</dbReference>
<proteinExistence type="predicted"/>
<keyword evidence="3" id="KW-0597">Phosphoprotein</keyword>
<dbReference type="SMART" id="SM00824">
    <property type="entry name" value="PKS_TE"/>
    <property type="match status" value="1"/>
</dbReference>
<dbReference type="GO" id="GO:0047527">
    <property type="term" value="F:2,3-dihydroxybenzoate-serine ligase activity"/>
    <property type="evidence" value="ECO:0007669"/>
    <property type="project" value="TreeGrafter"/>
</dbReference>
<dbReference type="GO" id="GO:0043041">
    <property type="term" value="P:amino acid activation for nonribosomal peptide biosynthetic process"/>
    <property type="evidence" value="ECO:0007669"/>
    <property type="project" value="TreeGrafter"/>
</dbReference>
<dbReference type="InterPro" id="IPR000873">
    <property type="entry name" value="AMP-dep_synth/lig_dom"/>
</dbReference>
<dbReference type="InterPro" id="IPR045851">
    <property type="entry name" value="AMP-bd_C_sf"/>
</dbReference>
<protein>
    <submittedName>
        <fullName evidence="5">Non-ribosomal peptide synthetase</fullName>
    </submittedName>
</protein>
<reference evidence="5 6" key="1">
    <citation type="submission" date="2017-04" db="EMBL/GenBank/DDBJ databases">
        <title>Draft genome sequence of Zooshikella ganghwensis VG4 isolated from Red Sea sediments.</title>
        <authorList>
            <person name="Rehman Z."/>
            <person name="Alam I."/>
            <person name="Kamau A."/>
            <person name="Bajic V."/>
            <person name="Leiknes T."/>
        </authorList>
    </citation>
    <scope>NUCLEOTIDE SEQUENCE [LARGE SCALE GENOMIC DNA]</scope>
    <source>
        <strain evidence="5 6">VG4</strain>
    </source>
</reference>
<dbReference type="FunFam" id="2.30.38.10:FF:000001">
    <property type="entry name" value="Non-ribosomal peptide synthetase PvdI"/>
    <property type="match status" value="1"/>
</dbReference>
<dbReference type="RefSeq" id="WP_094787243.1">
    <property type="nucleotide sequence ID" value="NZ_NDXW01000001.1"/>
</dbReference>
<dbReference type="Pfam" id="PF00501">
    <property type="entry name" value="AMP-binding"/>
    <property type="match status" value="1"/>
</dbReference>
<sequence>MQSTAGAAGLPTKNTLQRAGRHWQPLSRAQAGIWYAQQRFPQSVVYNTGEYLDIRGQLNLDFLQQAIKQAVSEADSLHCRFQLVDGVPQQCIDHERQLEVAVIDCSCAADPVADALQWMQNDVSIPMDLQQGPLVRQAIIKVFPDRYFWYQGIHHIAIDGYGFSLLIARVAEIYRALVSASTIKPCLFQPLTLLLKEDQDYWQSAKCQQDKHYWLEQFATLPEPCSLSVRRYAADAQSCPRRQQVTLSNELVANLKAISQQTDVSWQLVFYAAVAGFQQRMTHTEALVLGVPMMGRFGSVSLRTPTMQVNVIPLRIAMTAETSLSELMGTVAKQFMGARRHQRYRFEAIQHDLGLIQQGRPLFNTLVNVLPFEGDSDFLGETATLHNLAAGPVDDLSIYLFVRDGRFQLVLEGNPSCYSDADLALLTQRLPHFLENWCRADLSQPLGSLGMLLPGEFEQLVNGFNQTAHVVPETTLNALLQTQAHLSPSNTAVVFENHRLSYDELSNQANQLAHYLIQQGVGPGKFVGLAIPRSLALIVAQQAIIRAGGAYLPIDPDYPTERIRYMQDHAQPVLILTCQSLASLFSFPCVFVDNLLHDGANAFGVNVPWHSMPSHWPLANEMRQPLQATDPAYVIYTSGSTGKPKGVVVSHRAIVNRLLWMQDQYVIGSGSKVLQKTPSSFDVSVWEFFWPLITGATLVVAPPELHKDPQGLAQLIQQQAIQVMHFVPSMLQAFLDCPAAQNCTSLQKVMCSGEALPRDAVIQFYQCLPQATLHNLYGPTEAAVDVTYWDCPQHQDSATVPIGKPIWNTRMYVLDRQLQPAPVGVKGELYIAGRNLAEGYLGQPELTAERFVPDPFTENGQRMYRTGDLASWNPQGELEYFGRMDHQVKLRGLRIELGEIEAVMVQQPLVAQAAVAIKHSPSNEPMLVGYIVPTLASAADQDELITAVREVMVNQLPDYMVPPVIQVLSALPLSPSGKLDRKQLPDPVLSSQALKDAPASFREQQIVSIMAEVLGVSVLGPYDNFFALGGNSLSVVKLISRLQQVVGVEIPLGTVFAKPTAKGLVTALAADKPLNDGLEMLLPLRTQGSGRPLFAIHPAGGLCWCYSGLLPYLPVDTPVYGLQAPLLAAQEARSYLNEQRSLASMASDYLAVIKQVQPEGPYQLLGWSFGGMLAHELAAQLQQQGEQVQLLALVDAYPSDQWRNMPAIGEQEALQALLRIAGYEPDTGFPDHLTPMQTRSILKQQGSALASLSEATWQAITQVVIDNSHLVRSSNHQVFQGDAVFFQATGPRPEINVDCDGWQPYVTGQLHCHDVPCTHGMMLQPPMVELIGNTLSKWIQGGDVV</sequence>
<evidence type="ECO:0000259" key="4">
    <source>
        <dbReference type="PROSITE" id="PS50075"/>
    </source>
</evidence>
<dbReference type="InterPro" id="IPR001031">
    <property type="entry name" value="Thioesterase"/>
</dbReference>
<dbReference type="InterPro" id="IPR020802">
    <property type="entry name" value="TesA-like"/>
</dbReference>
<feature type="domain" description="Carrier" evidence="4">
    <location>
        <begin position="997"/>
        <end position="1072"/>
    </location>
</feature>